<reference evidence="1" key="1">
    <citation type="journal article" date="2004" name="Science">
        <title>Reverse methanogenesis: testing the hypothesis with environmental genomics.</title>
        <authorList>
            <person name="Hallam S.J."/>
            <person name="Putnam N."/>
            <person name="Preston C.M."/>
            <person name="Detter J.C."/>
            <person name="Rokhsar D."/>
            <person name="Richardson P.M."/>
            <person name="DeLong E.F."/>
        </authorList>
    </citation>
    <scope>NUCLEOTIDE SEQUENCE</scope>
</reference>
<name>Q648H0_UNCAG</name>
<gene>
    <name evidence="1" type="ORF">GZ37D1_54</name>
</gene>
<evidence type="ECO:0000313" key="1">
    <source>
        <dbReference type="EMBL" id="AAU84207.1"/>
    </source>
</evidence>
<organism evidence="1">
    <name type="scientific">Uncultured archaeon GZfos26G2</name>
    <dbReference type="NCBI Taxonomy" id="3386331"/>
    <lineage>
        <taxon>Archaea</taxon>
        <taxon>Methanobacteriati</taxon>
        <taxon>Methanobacteriota</taxon>
        <taxon>Stenosarchaea group</taxon>
        <taxon>Methanomicrobia</taxon>
        <taxon>Candidatus Methanophagales</taxon>
        <taxon>Candidatus Methanophagaceae</taxon>
        <taxon>Candidatus Methanophaga</taxon>
    </lineage>
</organism>
<dbReference type="AlphaFoldDB" id="Q648H0"/>
<dbReference type="EMBL" id="AY714868">
    <property type="protein sequence ID" value="AAU84207.1"/>
    <property type="molecule type" value="Genomic_DNA"/>
</dbReference>
<reference evidence="1" key="2">
    <citation type="submission" date="2004-08" db="EMBL/GenBank/DDBJ databases">
        <authorList>
            <person name="Putnam N."/>
            <person name="Detter J.C."/>
            <person name="Richardson P.M."/>
            <person name="Rokhsar D."/>
        </authorList>
    </citation>
    <scope>NUCLEOTIDE SEQUENCE</scope>
</reference>
<protein>
    <submittedName>
        <fullName evidence="1">Uncharacterized protein</fullName>
    </submittedName>
</protein>
<sequence length="56" mass="6621">MVKCQNCTQLEKIPYSQARPTHHENWHCKINGWTLAYPFTVVEIKCPSYKKKEAKL</sequence>
<proteinExistence type="predicted"/>
<accession>Q648H0</accession>